<evidence type="ECO:0000313" key="3">
    <source>
        <dbReference type="EMBL" id="CAF4305798.1"/>
    </source>
</evidence>
<comment type="caution">
    <text evidence="2">The sequence shown here is derived from an EMBL/GenBank/DDBJ whole genome shotgun (WGS) entry which is preliminary data.</text>
</comment>
<feature type="compositionally biased region" description="Polar residues" evidence="1">
    <location>
        <begin position="100"/>
        <end position="111"/>
    </location>
</feature>
<sequence length="296" mass="32494">KSPHPNGQMNVVYRNSPTRSGKSGSLRSRPPTTDLHSSDIKQDSDSERNNASRNRVEITQDSAPFKADNRSPVDGNKSPAFDRQENITDRQSAVRLEITDSFTDQSPSTELHNADVKQDYDTGHHDNDTSSEISGRPQDPVSDWGDDPSNDMIDRSRDPVSDKADDASSDMIDRPHDPVSTWDEDPSGDLIDRAQDLVSDKVDYASSDMIDRPQDSVSDKADDASSDMGDRAHDPASDRADDAACPDKKSGLPKVEGGVAVEKGIETHLSMFNFTSILSHQSDMTPHPGHFEHLPN</sequence>
<accession>A0A815MS42</accession>
<protein>
    <submittedName>
        <fullName evidence="2">Uncharacterized protein</fullName>
    </submittedName>
</protein>
<feature type="region of interest" description="Disordered" evidence="1">
    <location>
        <begin position="1"/>
        <end position="257"/>
    </location>
</feature>
<name>A0A815MS42_9BILA</name>
<dbReference type="Proteomes" id="UP000663829">
    <property type="component" value="Unassembled WGS sequence"/>
</dbReference>
<evidence type="ECO:0000313" key="2">
    <source>
        <dbReference type="EMBL" id="CAF1424449.1"/>
    </source>
</evidence>
<feature type="compositionally biased region" description="Basic and acidic residues" evidence="1">
    <location>
        <begin position="152"/>
        <end position="177"/>
    </location>
</feature>
<dbReference type="Proteomes" id="UP000681722">
    <property type="component" value="Unassembled WGS sequence"/>
</dbReference>
<keyword evidence="4" id="KW-1185">Reference proteome</keyword>
<reference evidence="2" key="1">
    <citation type="submission" date="2021-02" db="EMBL/GenBank/DDBJ databases">
        <authorList>
            <person name="Nowell W R."/>
        </authorList>
    </citation>
    <scope>NUCLEOTIDE SEQUENCE</scope>
</reference>
<organism evidence="2 4">
    <name type="scientific">Didymodactylos carnosus</name>
    <dbReference type="NCBI Taxonomy" id="1234261"/>
    <lineage>
        <taxon>Eukaryota</taxon>
        <taxon>Metazoa</taxon>
        <taxon>Spiralia</taxon>
        <taxon>Gnathifera</taxon>
        <taxon>Rotifera</taxon>
        <taxon>Eurotatoria</taxon>
        <taxon>Bdelloidea</taxon>
        <taxon>Philodinida</taxon>
        <taxon>Philodinidae</taxon>
        <taxon>Didymodactylos</taxon>
    </lineage>
</organism>
<evidence type="ECO:0000256" key="1">
    <source>
        <dbReference type="SAM" id="MobiDB-lite"/>
    </source>
</evidence>
<dbReference type="EMBL" id="CAJOBC010083717">
    <property type="protein sequence ID" value="CAF4305798.1"/>
    <property type="molecule type" value="Genomic_DNA"/>
</dbReference>
<proteinExistence type="predicted"/>
<feature type="compositionally biased region" description="Basic and acidic residues" evidence="1">
    <location>
        <begin position="112"/>
        <end position="128"/>
    </location>
</feature>
<feature type="compositionally biased region" description="Basic and acidic residues" evidence="1">
    <location>
        <begin position="36"/>
        <end position="58"/>
    </location>
</feature>
<dbReference type="EMBL" id="CAJNOQ010018287">
    <property type="protein sequence ID" value="CAF1424449.1"/>
    <property type="molecule type" value="Genomic_DNA"/>
</dbReference>
<evidence type="ECO:0000313" key="4">
    <source>
        <dbReference type="Proteomes" id="UP000663829"/>
    </source>
</evidence>
<feature type="compositionally biased region" description="Basic and acidic residues" evidence="1">
    <location>
        <begin position="190"/>
        <end position="250"/>
    </location>
</feature>
<feature type="compositionally biased region" description="Polar residues" evidence="1">
    <location>
        <begin position="1"/>
        <end position="35"/>
    </location>
</feature>
<gene>
    <name evidence="2" type="ORF">GPM918_LOCUS33803</name>
    <name evidence="3" type="ORF">SRO942_LOCUS34492</name>
</gene>
<dbReference type="AlphaFoldDB" id="A0A815MS42"/>
<feature type="non-terminal residue" evidence="2">
    <location>
        <position position="1"/>
    </location>
</feature>